<evidence type="ECO:0000256" key="1">
    <source>
        <dbReference type="ARBA" id="ARBA00008023"/>
    </source>
</evidence>
<feature type="binding site" evidence="10">
    <location>
        <begin position="158"/>
        <end position="161"/>
    </location>
    <ligand>
        <name>substrate</name>
    </ligand>
</feature>
<comment type="catalytic activity">
    <reaction evidence="10">
        <text>ITP + H2O = IMP + diphosphate + H(+)</text>
        <dbReference type="Rhea" id="RHEA:29399"/>
        <dbReference type="ChEBI" id="CHEBI:15377"/>
        <dbReference type="ChEBI" id="CHEBI:15378"/>
        <dbReference type="ChEBI" id="CHEBI:33019"/>
        <dbReference type="ChEBI" id="CHEBI:58053"/>
        <dbReference type="ChEBI" id="CHEBI:61402"/>
        <dbReference type="EC" id="3.6.1.66"/>
    </reaction>
</comment>
<comment type="function">
    <text evidence="10">Pyrophosphatase that catalyzes the hydrolysis of nucleoside triphosphates to their monophosphate derivatives, with a high preference for the non-canonical purine nucleotides XTP (xanthosine triphosphate), dITP (deoxyinosine triphosphate) and ITP. Seems to function as a house-cleaning enzyme that removes non-canonical purine nucleotides from the nucleotide pool, thus preventing their incorporation into DNA/RNA and avoiding chromosomal lesions.</text>
</comment>
<evidence type="ECO:0000256" key="7">
    <source>
        <dbReference type="ARBA" id="ARBA00023080"/>
    </source>
</evidence>
<proteinExistence type="inferred from homology"/>
<comment type="caution">
    <text evidence="12">The sequence shown here is derived from an EMBL/GenBank/DDBJ whole genome shotgun (WGS) entry which is preliminary data.</text>
</comment>
<comment type="similarity">
    <text evidence="1 10 11">Belongs to the HAM1 NTPase family.</text>
</comment>
<keyword evidence="3 10" id="KW-0479">Metal-binding</keyword>
<feature type="binding site" evidence="10">
    <location>
        <begin position="186"/>
        <end position="187"/>
    </location>
    <ligand>
        <name>substrate</name>
    </ligand>
</feature>
<evidence type="ECO:0000313" key="12">
    <source>
        <dbReference type="EMBL" id="MBC5641184.1"/>
    </source>
</evidence>
<evidence type="ECO:0000313" key="13">
    <source>
        <dbReference type="Proteomes" id="UP000662088"/>
    </source>
</evidence>
<dbReference type="SUPFAM" id="SSF52972">
    <property type="entry name" value="ITPase-like"/>
    <property type="match status" value="1"/>
</dbReference>
<keyword evidence="5 10" id="KW-0378">Hydrolase</keyword>
<evidence type="ECO:0000256" key="10">
    <source>
        <dbReference type="HAMAP-Rule" id="MF_01405"/>
    </source>
</evidence>
<gene>
    <name evidence="12" type="primary">rdgB</name>
    <name evidence="12" type="ORF">H8R92_12510</name>
</gene>
<dbReference type="GO" id="GO:0009146">
    <property type="term" value="P:purine nucleoside triphosphate catabolic process"/>
    <property type="evidence" value="ECO:0007669"/>
    <property type="project" value="UniProtKB-UniRule"/>
</dbReference>
<dbReference type="Proteomes" id="UP000662088">
    <property type="component" value="Unassembled WGS sequence"/>
</dbReference>
<dbReference type="EC" id="3.6.1.66" evidence="10"/>
<dbReference type="GO" id="GO:0036222">
    <property type="term" value="F:XTP diphosphatase activity"/>
    <property type="evidence" value="ECO:0007669"/>
    <property type="project" value="UniProtKB-UniRule"/>
</dbReference>
<evidence type="ECO:0000256" key="5">
    <source>
        <dbReference type="ARBA" id="ARBA00022801"/>
    </source>
</evidence>
<dbReference type="PANTHER" id="PTHR11067:SF9">
    <property type="entry name" value="INOSINE TRIPHOSPHATE PYROPHOSPHATASE"/>
    <property type="match status" value="1"/>
</dbReference>
<evidence type="ECO:0000256" key="8">
    <source>
        <dbReference type="ARBA" id="ARBA00051875"/>
    </source>
</evidence>
<comment type="caution">
    <text evidence="10">Lacks conserved residue(s) required for the propagation of feature annotation.</text>
</comment>
<evidence type="ECO:0000256" key="11">
    <source>
        <dbReference type="RuleBase" id="RU003781"/>
    </source>
</evidence>
<dbReference type="InterPro" id="IPR020922">
    <property type="entry name" value="dITP/XTP_pyrophosphatase"/>
</dbReference>
<feature type="binding site" evidence="10">
    <location>
        <position position="181"/>
    </location>
    <ligand>
        <name>substrate</name>
    </ligand>
</feature>
<dbReference type="GO" id="GO:0035870">
    <property type="term" value="F:dITP diphosphatase activity"/>
    <property type="evidence" value="ECO:0007669"/>
    <property type="project" value="UniProtKB-UniRule"/>
</dbReference>
<dbReference type="GO" id="GO:0009117">
    <property type="term" value="P:nucleotide metabolic process"/>
    <property type="evidence" value="ECO:0007669"/>
    <property type="project" value="UniProtKB-KW"/>
</dbReference>
<dbReference type="InterPro" id="IPR002637">
    <property type="entry name" value="RdgB/HAM1"/>
</dbReference>
<accession>A0A8I0DP93</accession>
<keyword evidence="6 10" id="KW-0460">Magnesium</keyword>
<feature type="binding site" evidence="10">
    <location>
        <begin position="8"/>
        <end position="13"/>
    </location>
    <ligand>
        <name>substrate</name>
    </ligand>
</feature>
<dbReference type="AlphaFoldDB" id="A0A8I0DP93"/>
<dbReference type="FunFam" id="3.90.950.10:FF:000001">
    <property type="entry name" value="dITP/XTP pyrophosphatase"/>
    <property type="match status" value="1"/>
</dbReference>
<organism evidence="12 13">
    <name type="scientific">Clostridium lentum</name>
    <dbReference type="NCBI Taxonomy" id="2763037"/>
    <lineage>
        <taxon>Bacteria</taxon>
        <taxon>Bacillati</taxon>
        <taxon>Bacillota</taxon>
        <taxon>Clostridia</taxon>
        <taxon>Eubacteriales</taxon>
        <taxon>Clostridiaceae</taxon>
        <taxon>Clostridium</taxon>
    </lineage>
</organism>
<dbReference type="CDD" id="cd00515">
    <property type="entry name" value="HAM1"/>
    <property type="match status" value="1"/>
</dbReference>
<sequence>MRKIVLASNNEKKVKELKNMLNEHNFEICSLKDENIDIDVVEDGSTFEENALKKASEIYKYLLTNNKGDALVLADDSGLEIDYLNGEPGIYSARYSGEHGNDYANNIKLLDRMKSAKGEERRGRFVCALALIGNDTKEVIRGTVEGYIKEELMDGDFFGYDPLFFYPGFNKTFAEASSEEKNSVSHRGNALKELKKILIQL</sequence>
<dbReference type="HAMAP" id="MF_01405">
    <property type="entry name" value="Non_canon_purine_NTPase"/>
    <property type="match status" value="1"/>
</dbReference>
<keyword evidence="13" id="KW-1185">Reference proteome</keyword>
<evidence type="ECO:0000256" key="9">
    <source>
        <dbReference type="ARBA" id="ARBA00052017"/>
    </source>
</evidence>
<dbReference type="GO" id="GO:0005829">
    <property type="term" value="C:cytosol"/>
    <property type="evidence" value="ECO:0007669"/>
    <property type="project" value="TreeGrafter"/>
</dbReference>
<dbReference type="PANTHER" id="PTHR11067">
    <property type="entry name" value="INOSINE TRIPHOSPHATE PYROPHOSPHATASE/HAM1 PROTEIN"/>
    <property type="match status" value="1"/>
</dbReference>
<name>A0A8I0DP93_9CLOT</name>
<reference evidence="12" key="1">
    <citation type="submission" date="2020-08" db="EMBL/GenBank/DDBJ databases">
        <title>Genome public.</title>
        <authorList>
            <person name="Liu C."/>
            <person name="Sun Q."/>
        </authorList>
    </citation>
    <scope>NUCLEOTIDE SEQUENCE</scope>
    <source>
        <strain evidence="12">NSJ-42</strain>
    </source>
</reference>
<dbReference type="GO" id="GO:0036220">
    <property type="term" value="F:ITP diphosphatase activity"/>
    <property type="evidence" value="ECO:0007669"/>
    <property type="project" value="UniProtKB-UniRule"/>
</dbReference>
<dbReference type="GO" id="GO:0017111">
    <property type="term" value="F:ribonucleoside triphosphate phosphatase activity"/>
    <property type="evidence" value="ECO:0007669"/>
    <property type="project" value="InterPro"/>
</dbReference>
<dbReference type="GO" id="GO:0046872">
    <property type="term" value="F:metal ion binding"/>
    <property type="evidence" value="ECO:0007669"/>
    <property type="project" value="UniProtKB-KW"/>
</dbReference>
<keyword evidence="7 10" id="KW-0546">Nucleotide metabolism</keyword>
<evidence type="ECO:0000256" key="6">
    <source>
        <dbReference type="ARBA" id="ARBA00022842"/>
    </source>
</evidence>
<comment type="catalytic activity">
    <reaction evidence="8 10">
        <text>dITP + H2O = dIMP + diphosphate + H(+)</text>
        <dbReference type="Rhea" id="RHEA:28342"/>
        <dbReference type="ChEBI" id="CHEBI:15377"/>
        <dbReference type="ChEBI" id="CHEBI:15378"/>
        <dbReference type="ChEBI" id="CHEBI:33019"/>
        <dbReference type="ChEBI" id="CHEBI:61194"/>
        <dbReference type="ChEBI" id="CHEBI:61382"/>
        <dbReference type="EC" id="3.6.1.66"/>
    </reaction>
</comment>
<evidence type="ECO:0000256" key="3">
    <source>
        <dbReference type="ARBA" id="ARBA00022723"/>
    </source>
</evidence>
<protein>
    <recommendedName>
        <fullName evidence="10">dITP/XTP pyrophosphatase</fullName>
        <ecNumber evidence="10">3.6.1.66</ecNumber>
    </recommendedName>
    <alternativeName>
        <fullName evidence="10">Non-canonical purine NTP pyrophosphatase</fullName>
    </alternativeName>
    <alternativeName>
        <fullName evidence="10">Non-standard purine NTP pyrophosphatase</fullName>
    </alternativeName>
    <alternativeName>
        <fullName evidence="10">Nucleoside-triphosphate diphosphatase</fullName>
    </alternativeName>
    <alternativeName>
        <fullName evidence="10">Nucleoside-triphosphate pyrophosphatase</fullName>
        <shortName evidence="10">NTPase</shortName>
    </alternativeName>
</protein>
<dbReference type="Pfam" id="PF01725">
    <property type="entry name" value="Ham1p_like"/>
    <property type="match status" value="1"/>
</dbReference>
<comment type="cofactor">
    <cofactor evidence="10">
        <name>Mg(2+)</name>
        <dbReference type="ChEBI" id="CHEBI:18420"/>
    </cofactor>
    <text evidence="10">Binds 1 Mg(2+) ion per subunit.</text>
</comment>
<keyword evidence="4 10" id="KW-0547">Nucleotide-binding</keyword>
<dbReference type="NCBIfam" id="TIGR00042">
    <property type="entry name" value="RdgB/HAM1 family non-canonical purine NTP pyrophosphatase"/>
    <property type="match status" value="1"/>
</dbReference>
<feature type="active site" description="Proton acceptor" evidence="10">
    <location>
        <position position="76"/>
    </location>
</feature>
<comment type="catalytic activity">
    <reaction evidence="9 10">
        <text>XTP + H2O = XMP + diphosphate + H(+)</text>
        <dbReference type="Rhea" id="RHEA:28610"/>
        <dbReference type="ChEBI" id="CHEBI:15377"/>
        <dbReference type="ChEBI" id="CHEBI:15378"/>
        <dbReference type="ChEBI" id="CHEBI:33019"/>
        <dbReference type="ChEBI" id="CHEBI:57464"/>
        <dbReference type="ChEBI" id="CHEBI:61314"/>
        <dbReference type="EC" id="3.6.1.66"/>
    </reaction>
</comment>
<feature type="binding site" evidence="10">
    <location>
        <position position="76"/>
    </location>
    <ligand>
        <name>Mg(2+)</name>
        <dbReference type="ChEBI" id="CHEBI:18420"/>
    </ligand>
</feature>
<dbReference type="EMBL" id="JACOOQ010000027">
    <property type="protein sequence ID" value="MBC5641184.1"/>
    <property type="molecule type" value="Genomic_DNA"/>
</dbReference>
<dbReference type="Gene3D" id="3.90.950.10">
    <property type="match status" value="1"/>
</dbReference>
<comment type="subunit">
    <text evidence="2 10">Homodimer.</text>
</comment>
<evidence type="ECO:0000256" key="2">
    <source>
        <dbReference type="ARBA" id="ARBA00011738"/>
    </source>
</evidence>
<dbReference type="InterPro" id="IPR029001">
    <property type="entry name" value="ITPase-like_fam"/>
</dbReference>
<dbReference type="RefSeq" id="WP_022211680.1">
    <property type="nucleotide sequence ID" value="NZ_JACOOQ010000027.1"/>
</dbReference>
<dbReference type="GO" id="GO:0000166">
    <property type="term" value="F:nucleotide binding"/>
    <property type="evidence" value="ECO:0007669"/>
    <property type="project" value="UniProtKB-KW"/>
</dbReference>
<feature type="binding site" evidence="10">
    <location>
        <position position="77"/>
    </location>
    <ligand>
        <name>substrate</name>
    </ligand>
</feature>
<evidence type="ECO:0000256" key="4">
    <source>
        <dbReference type="ARBA" id="ARBA00022741"/>
    </source>
</evidence>